<protein>
    <recommendedName>
        <fullName evidence="4">Lipoprotein</fullName>
    </recommendedName>
</protein>
<keyword evidence="3" id="KW-1185">Reference proteome</keyword>
<evidence type="ECO:0000313" key="3">
    <source>
        <dbReference type="Proteomes" id="UP000288490"/>
    </source>
</evidence>
<comment type="caution">
    <text evidence="2">The sequence shown here is derived from an EMBL/GenBank/DDBJ whole genome shotgun (WGS) entry which is preliminary data.</text>
</comment>
<feature type="region of interest" description="Disordered" evidence="1">
    <location>
        <begin position="23"/>
        <end position="66"/>
    </location>
</feature>
<evidence type="ECO:0000256" key="1">
    <source>
        <dbReference type="SAM" id="MobiDB-lite"/>
    </source>
</evidence>
<proteinExistence type="predicted"/>
<accession>A0A429ZAV3</accession>
<dbReference type="Proteomes" id="UP000288490">
    <property type="component" value="Unassembled WGS sequence"/>
</dbReference>
<name>A0A429ZAV3_9ENTE</name>
<evidence type="ECO:0008006" key="4">
    <source>
        <dbReference type="Google" id="ProtNLM"/>
    </source>
</evidence>
<reference evidence="2 3" key="1">
    <citation type="submission" date="2017-05" db="EMBL/GenBank/DDBJ databases">
        <title>Vagococcus spp. assemblies.</title>
        <authorList>
            <person name="Gulvik C.A."/>
        </authorList>
    </citation>
    <scope>NUCLEOTIDE SEQUENCE [LARGE SCALE GENOMIC DNA]</scope>
    <source>
        <strain evidence="2 3">SS1994</strain>
    </source>
</reference>
<dbReference type="AlphaFoldDB" id="A0A429ZAV3"/>
<feature type="compositionally biased region" description="Basic and acidic residues" evidence="1">
    <location>
        <begin position="51"/>
        <end position="64"/>
    </location>
</feature>
<dbReference type="PROSITE" id="PS51257">
    <property type="entry name" value="PROKAR_LIPOPROTEIN"/>
    <property type="match status" value="1"/>
</dbReference>
<organism evidence="2 3">
    <name type="scientific">Vagococcus bubulae</name>
    <dbReference type="NCBI Taxonomy" id="1977868"/>
    <lineage>
        <taxon>Bacteria</taxon>
        <taxon>Bacillati</taxon>
        <taxon>Bacillota</taxon>
        <taxon>Bacilli</taxon>
        <taxon>Lactobacillales</taxon>
        <taxon>Enterococcaceae</taxon>
        <taxon>Vagococcus</taxon>
    </lineage>
</organism>
<gene>
    <name evidence="2" type="ORF">CBF36_11070</name>
</gene>
<feature type="compositionally biased region" description="Low complexity" evidence="1">
    <location>
        <begin position="29"/>
        <end position="50"/>
    </location>
</feature>
<evidence type="ECO:0000313" key="2">
    <source>
        <dbReference type="EMBL" id="RST90796.1"/>
    </source>
</evidence>
<dbReference type="EMBL" id="NGJT01000030">
    <property type="protein sequence ID" value="RST90796.1"/>
    <property type="molecule type" value="Genomic_DNA"/>
</dbReference>
<dbReference type="RefSeq" id="WP_125958465.1">
    <property type="nucleotide sequence ID" value="NZ_JAQEJV010000027.1"/>
</dbReference>
<dbReference type="OrthoDB" id="2418342at2"/>
<sequence>MKKGLLIMFLSMALVGCGKQEKTPDIKVSDTSSSTQISSQSSTKDSSTTVKIDESSSTSEEKLEQNSSITTLSKDKYYQRNLIKEINQQFLNWASNRAKIGGMAVTSEFFDHGSAGRGDWYAVTPDGLAMAQDLDNPGYDYFPLHVVGGVTFYYSTNGTLGATDERQQSSFAAGFSEVADVNKPIIKYILCDNGMIYELNSGASLSVGFSEASDEGEISRSQINERAFKTSEDQDAINEFKRILSTINQ</sequence>